<dbReference type="WBParaSite" id="nOo.2.0.1.t12715-RA">
    <property type="protein sequence ID" value="nOo.2.0.1.t12715-RA"/>
    <property type="gene ID" value="nOo.2.0.1.g12715"/>
</dbReference>
<name>A0A182EX16_ONCOC</name>
<evidence type="ECO:0000313" key="2">
    <source>
        <dbReference type="EMBL" id="VDM99833.1"/>
    </source>
</evidence>
<dbReference type="OrthoDB" id="10055660at2759"/>
<accession>A0A182EX16</accession>
<dbReference type="AlphaFoldDB" id="A0A182EX16"/>
<feature type="compositionally biased region" description="Low complexity" evidence="1">
    <location>
        <begin position="196"/>
        <end position="210"/>
    </location>
</feature>
<evidence type="ECO:0000313" key="4">
    <source>
        <dbReference type="WBParaSite" id="nOo.2.0.1.t12715-RA"/>
    </source>
</evidence>
<evidence type="ECO:0000256" key="1">
    <source>
        <dbReference type="SAM" id="MobiDB-lite"/>
    </source>
</evidence>
<gene>
    <name evidence="2" type="ORF">NOO_LOCUS12715</name>
</gene>
<dbReference type="Proteomes" id="UP000271087">
    <property type="component" value="Unassembled WGS sequence"/>
</dbReference>
<organism evidence="4">
    <name type="scientific">Onchocerca ochengi</name>
    <name type="common">Filarial nematode worm</name>
    <dbReference type="NCBI Taxonomy" id="42157"/>
    <lineage>
        <taxon>Eukaryota</taxon>
        <taxon>Metazoa</taxon>
        <taxon>Ecdysozoa</taxon>
        <taxon>Nematoda</taxon>
        <taxon>Chromadorea</taxon>
        <taxon>Rhabditida</taxon>
        <taxon>Spirurina</taxon>
        <taxon>Spiruromorpha</taxon>
        <taxon>Filarioidea</taxon>
        <taxon>Onchocercidae</taxon>
        <taxon>Onchocerca</taxon>
    </lineage>
</organism>
<feature type="region of interest" description="Disordered" evidence="1">
    <location>
        <begin position="195"/>
        <end position="221"/>
    </location>
</feature>
<dbReference type="EMBL" id="UYRW01011707">
    <property type="protein sequence ID" value="VDM99833.1"/>
    <property type="molecule type" value="Genomic_DNA"/>
</dbReference>
<proteinExistence type="predicted"/>
<sequence length="221" mass="24617">MAKERVAHILIWLYHKITSNEIDDVICAEIPHADVDKDLYVVTKNMLHGPCGTLNPKSSFMIDGKCSKQYPRALISNTITGNDGYHSYRRRSVEDGGKLATIRISNGDIETEGSNRNAVSHIDEIAQYQAGRYISSNEAVWRILSFPMHERSPAVVHIAVPLENGQACRGNFVVAIFLGLIMVKQVDSRKNLFVRNSNSKCNNNGKGNNDSKGKKNSCKKK</sequence>
<protein>
    <submittedName>
        <fullName evidence="4">AMP-binding domain-containing protein</fullName>
    </submittedName>
</protein>
<keyword evidence="3" id="KW-1185">Reference proteome</keyword>
<reference evidence="2 3" key="2">
    <citation type="submission" date="2018-08" db="EMBL/GenBank/DDBJ databases">
        <authorList>
            <person name="Laetsch R D."/>
            <person name="Stevens L."/>
            <person name="Kumar S."/>
            <person name="Blaxter L. M."/>
        </authorList>
    </citation>
    <scope>NUCLEOTIDE SEQUENCE [LARGE SCALE GENOMIC DNA]</scope>
</reference>
<reference evidence="4" key="1">
    <citation type="submission" date="2016-06" db="UniProtKB">
        <authorList>
            <consortium name="WormBaseParasite"/>
        </authorList>
    </citation>
    <scope>IDENTIFICATION</scope>
</reference>
<dbReference type="STRING" id="42157.A0A182EX16"/>
<evidence type="ECO:0000313" key="3">
    <source>
        <dbReference type="Proteomes" id="UP000271087"/>
    </source>
</evidence>